<feature type="compositionally biased region" description="Polar residues" evidence="1">
    <location>
        <begin position="105"/>
        <end position="115"/>
    </location>
</feature>
<sequence>MENFNSDSRFHGIFTDMGLVEKYKHGSENVLCDKLACEAKRLLRKVHTWEPFIPVTINGTSRYMCNTNVAMANLTTFDSARDWIQGNRISDKEEKRREKEKRAGRSTSHAARTVQESSVEERLALLDLTLPCEIFCNKPASESGTSPLRTAYGLTL</sequence>
<comment type="caution">
    <text evidence="2">The sequence shown here is derived from an EMBL/GenBank/DDBJ whole genome shotgun (WGS) entry which is preliminary data.</text>
</comment>
<accession>A0A1L7WAB5</accession>
<evidence type="ECO:0000313" key="2">
    <source>
        <dbReference type="EMBL" id="CZR49555.1"/>
    </source>
</evidence>
<protein>
    <submittedName>
        <fullName evidence="2">Uncharacterized protein</fullName>
    </submittedName>
</protein>
<reference evidence="3" key="1">
    <citation type="journal article" date="2016" name="Genome Biol. Evol.">
        <title>Comparative 'omics' of the Fusarium fujikuroi species complex highlights differences in genetic potential and metabolite synthesis.</title>
        <authorList>
            <person name="Niehaus E.-M."/>
            <person name="Muensterkoetter M."/>
            <person name="Proctor R.H."/>
            <person name="Brown D.W."/>
            <person name="Sharon A."/>
            <person name="Idan Y."/>
            <person name="Oren-Young L."/>
            <person name="Sieber C.M."/>
            <person name="Novak O."/>
            <person name="Pencik A."/>
            <person name="Tarkowska D."/>
            <person name="Hromadova K."/>
            <person name="Freeman S."/>
            <person name="Maymon M."/>
            <person name="Elazar M."/>
            <person name="Youssef S.A."/>
            <person name="El-Shabrawy E.S.M."/>
            <person name="Shalaby A.B.A."/>
            <person name="Houterman P."/>
            <person name="Brock N.L."/>
            <person name="Burkhardt I."/>
            <person name="Tsavkelova E.A."/>
            <person name="Dickschat J.S."/>
            <person name="Galuszka P."/>
            <person name="Gueldener U."/>
            <person name="Tudzynski B."/>
        </authorList>
    </citation>
    <scope>NUCLEOTIDE SEQUENCE [LARGE SCALE GENOMIC DNA]</scope>
    <source>
        <strain evidence="3">ET1</strain>
    </source>
</reference>
<evidence type="ECO:0000256" key="1">
    <source>
        <dbReference type="SAM" id="MobiDB-lite"/>
    </source>
</evidence>
<dbReference type="EMBL" id="FJOF01000017">
    <property type="protein sequence ID" value="CZR49555.1"/>
    <property type="molecule type" value="Genomic_DNA"/>
</dbReference>
<gene>
    <name evidence="2" type="ORF">FPRO_15914</name>
</gene>
<dbReference type="GeneID" id="42060769"/>
<feature type="compositionally biased region" description="Basic and acidic residues" evidence="1">
    <location>
        <begin position="89"/>
        <end position="103"/>
    </location>
</feature>
<dbReference type="Proteomes" id="UP000183971">
    <property type="component" value="Unassembled WGS sequence"/>
</dbReference>
<keyword evidence="3" id="KW-1185">Reference proteome</keyword>
<dbReference type="VEuPathDB" id="FungiDB:FPRO_15914"/>
<dbReference type="RefSeq" id="XP_031090055.1">
    <property type="nucleotide sequence ID" value="XM_031224835.1"/>
</dbReference>
<evidence type="ECO:0000313" key="3">
    <source>
        <dbReference type="Proteomes" id="UP000183971"/>
    </source>
</evidence>
<feature type="region of interest" description="Disordered" evidence="1">
    <location>
        <begin position="88"/>
        <end position="115"/>
    </location>
</feature>
<dbReference type="AlphaFoldDB" id="A0A1L7WAB5"/>
<name>A0A1L7WAB5_FUSPR</name>
<proteinExistence type="predicted"/>
<organism evidence="2 3">
    <name type="scientific">Fusarium proliferatum (strain ET1)</name>
    <name type="common">Orchid endophyte fungus</name>
    <dbReference type="NCBI Taxonomy" id="1227346"/>
    <lineage>
        <taxon>Eukaryota</taxon>
        <taxon>Fungi</taxon>
        <taxon>Dikarya</taxon>
        <taxon>Ascomycota</taxon>
        <taxon>Pezizomycotina</taxon>
        <taxon>Sordariomycetes</taxon>
        <taxon>Hypocreomycetidae</taxon>
        <taxon>Hypocreales</taxon>
        <taxon>Nectriaceae</taxon>
        <taxon>Fusarium</taxon>
        <taxon>Fusarium fujikuroi species complex</taxon>
    </lineage>
</organism>